<dbReference type="OrthoDB" id="3173428at2"/>
<keyword evidence="2" id="KW-0378">Hydrolase</keyword>
<dbReference type="Pfam" id="PF07969">
    <property type="entry name" value="Amidohydro_3"/>
    <property type="match status" value="1"/>
</dbReference>
<evidence type="ECO:0000313" key="2">
    <source>
        <dbReference type="EMBL" id="RNL19953.1"/>
    </source>
</evidence>
<dbReference type="GO" id="GO:0016810">
    <property type="term" value="F:hydrolase activity, acting on carbon-nitrogen (but not peptide) bonds"/>
    <property type="evidence" value="ECO:0007669"/>
    <property type="project" value="InterPro"/>
</dbReference>
<dbReference type="InterPro" id="IPR011059">
    <property type="entry name" value="Metal-dep_hydrolase_composite"/>
</dbReference>
<dbReference type="InterPro" id="IPR013108">
    <property type="entry name" value="Amidohydro_3"/>
</dbReference>
<evidence type="ECO:0000313" key="3">
    <source>
        <dbReference type="Proteomes" id="UP000267368"/>
    </source>
</evidence>
<dbReference type="InterPro" id="IPR033932">
    <property type="entry name" value="YtcJ-like"/>
</dbReference>
<dbReference type="Gene3D" id="3.20.20.140">
    <property type="entry name" value="Metal-dependent hydrolases"/>
    <property type="match status" value="1"/>
</dbReference>
<accession>A0A3N0AFB3</accession>
<feature type="domain" description="Amidohydrolase 3" evidence="1">
    <location>
        <begin position="53"/>
        <end position="543"/>
    </location>
</feature>
<dbReference type="SUPFAM" id="SSF51338">
    <property type="entry name" value="Composite domain of metallo-dependent hydrolases"/>
    <property type="match status" value="1"/>
</dbReference>
<dbReference type="Gene3D" id="2.30.40.10">
    <property type="entry name" value="Urease, subunit C, domain 1"/>
    <property type="match status" value="1"/>
</dbReference>
<dbReference type="PANTHER" id="PTHR22642:SF2">
    <property type="entry name" value="PROTEIN LONG AFTER FAR-RED 3"/>
    <property type="match status" value="1"/>
</dbReference>
<sequence>MHSDIIITSEHVFAGVEGCDEARAAAVCIKDGRIQAVVDPAEADAYRGPDTRTVDYGSAFVCPGLHDAHLHAFHSALYSSPLAESFLGESEADCVARLAPLAERRPTGWLLAQGWREYRWKTPVMPSKHSLDEVYPDRPVALYSGDAHTLWLNSCALAELGVTRDSVPPVGGSYDKDENGELTGIVREAAAMELMPRIVASFTLDEIADAYRGFLRRLASHGITSVCDVSLMAQPGLDFVRDDVYAALEEAGDLTARVHLFPTLLDDMGRFERMRETYRGPLLNVGGFKQFFDGVSSQHTAYLQAPYTNARFEGDRGQTTVPFATMRDLIMKAAEKGYPVRIHTIGDEAIHEALDIFEEALETYGAPRFGRNSLEHLENFQPDDIERLARLGVIASVQPPHITLDPGGPERDLGPMRCQYMWPFATLLADGATLALGTDSPVVDVDSRGVLYTAVTRQDATTHAPQGGWLPSEKIGMADALRAYAAGSAAAANDPDIGTLEAGKWADIAVFDLDLLGEDAAREPERILDMNTLATYVAGRAVYEA</sequence>
<name>A0A3N0AFB3_9ACTN</name>
<dbReference type="SUPFAM" id="SSF51556">
    <property type="entry name" value="Metallo-dependent hydrolases"/>
    <property type="match status" value="1"/>
</dbReference>
<dbReference type="Gene3D" id="3.10.310.70">
    <property type="match status" value="1"/>
</dbReference>
<dbReference type="AlphaFoldDB" id="A0A3N0AFB3"/>
<proteinExistence type="predicted"/>
<evidence type="ECO:0000259" key="1">
    <source>
        <dbReference type="Pfam" id="PF07969"/>
    </source>
</evidence>
<organism evidence="2 3">
    <name type="scientific">Slackia faecicanis</name>
    <dbReference type="NCBI Taxonomy" id="255723"/>
    <lineage>
        <taxon>Bacteria</taxon>
        <taxon>Bacillati</taxon>
        <taxon>Actinomycetota</taxon>
        <taxon>Coriobacteriia</taxon>
        <taxon>Eggerthellales</taxon>
        <taxon>Eggerthellaceae</taxon>
        <taxon>Slackia</taxon>
    </lineage>
</organism>
<gene>
    <name evidence="2" type="ORF">DMP07_05765</name>
</gene>
<dbReference type="CDD" id="cd01300">
    <property type="entry name" value="YtcJ_like"/>
    <property type="match status" value="1"/>
</dbReference>
<protein>
    <submittedName>
        <fullName evidence="2">Amidohydrolase</fullName>
    </submittedName>
</protein>
<comment type="caution">
    <text evidence="2">The sequence shown here is derived from an EMBL/GenBank/DDBJ whole genome shotgun (WGS) entry which is preliminary data.</text>
</comment>
<dbReference type="EMBL" id="QICB01000003">
    <property type="protein sequence ID" value="RNL19953.1"/>
    <property type="molecule type" value="Genomic_DNA"/>
</dbReference>
<dbReference type="Proteomes" id="UP000267368">
    <property type="component" value="Unassembled WGS sequence"/>
</dbReference>
<reference evidence="3" key="1">
    <citation type="submission" date="2018-05" db="EMBL/GenBank/DDBJ databases">
        <title>Genome Sequencing of selected type strains of the family Eggerthellaceae.</title>
        <authorList>
            <person name="Danylec N."/>
            <person name="Stoll D.A."/>
            <person name="Doetsch A."/>
            <person name="Huch M."/>
        </authorList>
    </citation>
    <scope>NUCLEOTIDE SEQUENCE [LARGE SCALE GENOMIC DNA]</scope>
    <source>
        <strain evidence="3">DSM 17537</strain>
    </source>
</reference>
<dbReference type="InterPro" id="IPR032466">
    <property type="entry name" value="Metal_Hydrolase"/>
</dbReference>
<dbReference type="PANTHER" id="PTHR22642">
    <property type="entry name" value="IMIDAZOLONEPROPIONASE"/>
    <property type="match status" value="1"/>
</dbReference>
<keyword evidence="3" id="KW-1185">Reference proteome</keyword>